<dbReference type="InterPro" id="IPR036388">
    <property type="entry name" value="WH-like_DNA-bd_sf"/>
</dbReference>
<evidence type="ECO:0000313" key="2">
    <source>
        <dbReference type="Proteomes" id="UP000032534"/>
    </source>
</evidence>
<protein>
    <recommendedName>
        <fullName evidence="3">YjcQ protein</fullName>
    </recommendedName>
</protein>
<reference evidence="1 2" key="1">
    <citation type="submission" date="2014-11" db="EMBL/GenBank/DDBJ databases">
        <title>Draft Genome Sequences of Paenibacillus polymyxa NRRL B-30509 and Paenibacillus terrae NRRL B-30644, Strains from a Poultry Environment that Produce Tridecaptin A and Paenicidins.</title>
        <authorList>
            <person name="van Belkum M.J."/>
            <person name="Lohans C.T."/>
            <person name="Vederas J.C."/>
        </authorList>
    </citation>
    <scope>NUCLEOTIDE SEQUENCE [LARGE SCALE GENOMIC DNA]</scope>
    <source>
        <strain evidence="1 2">NRRL B-30644</strain>
    </source>
</reference>
<dbReference type="Pfam" id="PF09639">
    <property type="entry name" value="YjcQ"/>
    <property type="match status" value="1"/>
</dbReference>
<evidence type="ECO:0000313" key="1">
    <source>
        <dbReference type="EMBL" id="KJD45992.1"/>
    </source>
</evidence>
<gene>
    <name evidence="1" type="ORF">QD47_08390</name>
</gene>
<dbReference type="SUPFAM" id="SSF46785">
    <property type="entry name" value="Winged helix' DNA-binding domain"/>
    <property type="match status" value="1"/>
</dbReference>
<dbReference type="EMBL" id="JTHP01000012">
    <property type="protein sequence ID" value="KJD45992.1"/>
    <property type="molecule type" value="Genomic_DNA"/>
</dbReference>
<dbReference type="Proteomes" id="UP000032534">
    <property type="component" value="Unassembled WGS sequence"/>
</dbReference>
<accession>A0A0D7X7L2</accession>
<evidence type="ECO:0008006" key="3">
    <source>
        <dbReference type="Google" id="ProtNLM"/>
    </source>
</evidence>
<dbReference type="AlphaFoldDB" id="A0A0D7X7L2"/>
<organism evidence="1 2">
    <name type="scientific">Paenibacillus terrae</name>
    <dbReference type="NCBI Taxonomy" id="159743"/>
    <lineage>
        <taxon>Bacteria</taxon>
        <taxon>Bacillati</taxon>
        <taxon>Bacillota</taxon>
        <taxon>Bacilli</taxon>
        <taxon>Bacillales</taxon>
        <taxon>Paenibacillaceae</taxon>
        <taxon>Paenibacillus</taxon>
    </lineage>
</organism>
<name>A0A0D7X7L2_9BACL</name>
<dbReference type="RefSeq" id="WP_044645707.1">
    <property type="nucleotide sequence ID" value="NZ_JTHP01000012.1"/>
</dbReference>
<dbReference type="Gene3D" id="1.10.10.10">
    <property type="entry name" value="Winged helix-like DNA-binding domain superfamily/Winged helix DNA-binding domain"/>
    <property type="match status" value="1"/>
</dbReference>
<dbReference type="InterPro" id="IPR018597">
    <property type="entry name" value="Phage_Tuc2009_YjcQ"/>
</dbReference>
<comment type="caution">
    <text evidence="1">The sequence shown here is derived from an EMBL/GenBank/DDBJ whole genome shotgun (WGS) entry which is preliminary data.</text>
</comment>
<proteinExistence type="predicted"/>
<dbReference type="PATRIC" id="fig|159743.3.peg.1841"/>
<keyword evidence="2" id="KW-1185">Reference proteome</keyword>
<dbReference type="InterPro" id="IPR036390">
    <property type="entry name" value="WH_DNA-bd_sf"/>
</dbReference>
<sequence>MNRKKIIYSILKEVQEGNEPKAVDYELSQGEFADIAQIIKDEGLLSNVAIAGGRIVWLNASKITLKGIEYLEQNSPLSKTYRGLKEVRDWLKL</sequence>
<dbReference type="OrthoDB" id="2085166at2"/>